<keyword evidence="2" id="KW-0472">Membrane</keyword>
<evidence type="ECO:0000256" key="2">
    <source>
        <dbReference type="SAM" id="Phobius"/>
    </source>
</evidence>
<feature type="transmembrane region" description="Helical" evidence="2">
    <location>
        <begin position="99"/>
        <end position="118"/>
    </location>
</feature>
<dbReference type="Proteomes" id="UP000669060">
    <property type="component" value="Unassembled WGS sequence"/>
</dbReference>
<dbReference type="Gene3D" id="3.55.50.30">
    <property type="match status" value="1"/>
</dbReference>
<dbReference type="Pfam" id="PF04773">
    <property type="entry name" value="FecR"/>
    <property type="match status" value="1"/>
</dbReference>
<reference evidence="5 6" key="1">
    <citation type="submission" date="2020-12" db="EMBL/GenBank/DDBJ databases">
        <title>Pseudomonas schmalbachii sp. nov. isolated from millipede gut.</title>
        <authorList>
            <person name="Shelomi M."/>
        </authorList>
    </citation>
    <scope>NUCLEOTIDE SEQUENCE [LARGE SCALE GENOMIC DNA]</scope>
    <source>
        <strain evidence="5 6">Milli4</strain>
    </source>
</reference>
<evidence type="ECO:0000259" key="3">
    <source>
        <dbReference type="Pfam" id="PF04773"/>
    </source>
</evidence>
<sequence length="332" mass="35787">MTIPAEDQERATAEAARWLIALEEDPDDAALQARFEAWLDASPANALAWADTADVYQMMGQLQPRHAEHWAPREAATAAPAPASLSPRTPRRTAWRRRLALGAMAACLALAAMPSLLLRMEADHLTATAEQRTLRLEDGSQVRLGADSAIAVAFVQGERRVQLLRGEAFFEVAADAARPFRVQAGEVRTTVLGTAFEVRRDGDSVAVAVDHGRVLVEQPGAPAPLPARLGKGDWLRLGRDGAVEHGSMPADQVAAWRQGQIVVRDRPLGEVVEELRRYHQGLIILADDAFAGQRVTGVYNLADPAAALRILAGAHGGKVRQVSPWLLVISAG</sequence>
<feature type="domain" description="FecR protein" evidence="3">
    <location>
        <begin position="124"/>
        <end position="214"/>
    </location>
</feature>
<dbReference type="PANTHER" id="PTHR30273">
    <property type="entry name" value="PERIPLASMIC SIGNAL SENSOR AND SIGMA FACTOR ACTIVATOR FECR-RELATED"/>
    <property type="match status" value="1"/>
</dbReference>
<feature type="region of interest" description="Disordered" evidence="1">
    <location>
        <begin position="67"/>
        <end position="91"/>
    </location>
</feature>
<name>A0ABS3TKX1_9PSED</name>
<dbReference type="PANTHER" id="PTHR30273:SF2">
    <property type="entry name" value="PROTEIN FECR"/>
    <property type="match status" value="1"/>
</dbReference>
<keyword evidence="2" id="KW-1133">Transmembrane helix</keyword>
<dbReference type="RefSeq" id="WP_208312090.1">
    <property type="nucleotide sequence ID" value="NZ_JAELYA010000001.1"/>
</dbReference>
<evidence type="ECO:0000259" key="4">
    <source>
        <dbReference type="Pfam" id="PF16220"/>
    </source>
</evidence>
<keyword evidence="6" id="KW-1185">Reference proteome</keyword>
<dbReference type="EMBL" id="JAELYA010000001">
    <property type="protein sequence ID" value="MBO3274300.1"/>
    <property type="molecule type" value="Genomic_DNA"/>
</dbReference>
<feature type="compositionally biased region" description="Low complexity" evidence="1">
    <location>
        <begin position="73"/>
        <end position="88"/>
    </location>
</feature>
<evidence type="ECO:0000313" key="5">
    <source>
        <dbReference type="EMBL" id="MBO3274300.1"/>
    </source>
</evidence>
<evidence type="ECO:0000256" key="1">
    <source>
        <dbReference type="SAM" id="MobiDB-lite"/>
    </source>
</evidence>
<comment type="caution">
    <text evidence="5">The sequence shown here is derived from an EMBL/GenBank/DDBJ whole genome shotgun (WGS) entry which is preliminary data.</text>
</comment>
<accession>A0ABS3TKX1</accession>
<dbReference type="Pfam" id="PF16220">
    <property type="entry name" value="DUF4880"/>
    <property type="match status" value="1"/>
</dbReference>
<dbReference type="InterPro" id="IPR012373">
    <property type="entry name" value="Ferrdict_sens_TM"/>
</dbReference>
<organism evidence="5 6">
    <name type="scientific">Pseudomonas schmalbachii</name>
    <dbReference type="NCBI Taxonomy" id="2816993"/>
    <lineage>
        <taxon>Bacteria</taxon>
        <taxon>Pseudomonadati</taxon>
        <taxon>Pseudomonadota</taxon>
        <taxon>Gammaproteobacteria</taxon>
        <taxon>Pseudomonadales</taxon>
        <taxon>Pseudomonadaceae</taxon>
        <taxon>Pseudomonas</taxon>
    </lineage>
</organism>
<evidence type="ECO:0000313" key="6">
    <source>
        <dbReference type="Proteomes" id="UP000669060"/>
    </source>
</evidence>
<proteinExistence type="predicted"/>
<gene>
    <name evidence="5" type="ORF">JFY56_03595</name>
</gene>
<dbReference type="InterPro" id="IPR006860">
    <property type="entry name" value="FecR"/>
</dbReference>
<protein>
    <submittedName>
        <fullName evidence="5">FecR family protein</fullName>
    </submittedName>
</protein>
<keyword evidence="2" id="KW-0812">Transmembrane</keyword>
<dbReference type="InterPro" id="IPR032623">
    <property type="entry name" value="FecR_N"/>
</dbReference>
<dbReference type="PIRSF" id="PIRSF018266">
    <property type="entry name" value="FecR"/>
    <property type="match status" value="1"/>
</dbReference>
<feature type="domain" description="FecR N-terminal" evidence="4">
    <location>
        <begin position="14"/>
        <end position="53"/>
    </location>
</feature>
<dbReference type="Gene3D" id="2.60.120.1440">
    <property type="match status" value="1"/>
</dbReference>